<dbReference type="HOGENOM" id="CLU_3340608_0_0_5"/>
<dbReference type="EMBL" id="AIME01000003">
    <property type="protein sequence ID" value="EJF75644.1"/>
    <property type="molecule type" value="Genomic_DNA"/>
</dbReference>
<keyword evidence="1" id="KW-1133">Transmembrane helix</keyword>
<sequence length="37" mass="4555">MPYWKKLIYNVDFYKDAFLIFLVKLFIAVCFIQGGYW</sequence>
<reference evidence="2 3" key="1">
    <citation type="submission" date="2012-03" db="EMBL/GenBank/DDBJ databases">
        <title>The Genome Sequence of Bartonella alsatica IBS 382.</title>
        <authorList>
            <consortium name="The Broad Institute Genome Sequencing Platform"/>
            <consortium name="The Broad Institute Genome Sequencing Center for Infectious Disease"/>
            <person name="Feldgarden M."/>
            <person name="Kirby J."/>
            <person name="Kosoy M."/>
            <person name="Birtles R."/>
            <person name="Probert W.S."/>
            <person name="Chiaraviglio L."/>
            <person name="Young S.K."/>
            <person name="Zeng Q."/>
            <person name="Gargeya S."/>
            <person name="Fitzgerald M."/>
            <person name="Haas B."/>
            <person name="Abouelleil A."/>
            <person name="Alvarado L."/>
            <person name="Arachchi H.M."/>
            <person name="Berlin A."/>
            <person name="Chapman S.B."/>
            <person name="Gearin G."/>
            <person name="Goldberg J."/>
            <person name="Griggs A."/>
            <person name="Gujja S."/>
            <person name="Hansen M."/>
            <person name="Heiman D."/>
            <person name="Howarth C."/>
            <person name="Larimer J."/>
            <person name="Lui A."/>
            <person name="MacDonald P.J.P."/>
            <person name="McCowen C."/>
            <person name="Montmayeur A."/>
            <person name="Murphy C."/>
            <person name="Neiman D."/>
            <person name="Pearson M."/>
            <person name="Priest M."/>
            <person name="Roberts A."/>
            <person name="Saif S."/>
            <person name="Shea T."/>
            <person name="Sisk P."/>
            <person name="Stolte C."/>
            <person name="Sykes S."/>
            <person name="Wortman J."/>
            <person name="Nusbaum C."/>
            <person name="Birren B."/>
        </authorList>
    </citation>
    <scope>NUCLEOTIDE SEQUENCE [LARGE SCALE GENOMIC DNA]</scope>
    <source>
        <strain evidence="2 3">IBS 382</strain>
    </source>
</reference>
<evidence type="ECO:0000256" key="1">
    <source>
        <dbReference type="SAM" id="Phobius"/>
    </source>
</evidence>
<name>J0PZI8_9HYPH</name>
<keyword evidence="1" id="KW-0812">Transmembrane</keyword>
<comment type="caution">
    <text evidence="2">The sequence shown here is derived from an EMBL/GenBank/DDBJ whole genome shotgun (WGS) entry which is preliminary data.</text>
</comment>
<gene>
    <name evidence="2" type="ORF">MEC_00199</name>
</gene>
<protein>
    <submittedName>
        <fullName evidence="2">Uncharacterized protein</fullName>
    </submittedName>
</protein>
<evidence type="ECO:0000313" key="2">
    <source>
        <dbReference type="EMBL" id="EJF75644.1"/>
    </source>
</evidence>
<feature type="transmembrane region" description="Helical" evidence="1">
    <location>
        <begin position="17"/>
        <end position="36"/>
    </location>
</feature>
<keyword evidence="1" id="KW-0472">Membrane</keyword>
<proteinExistence type="predicted"/>
<evidence type="ECO:0000313" key="3">
    <source>
        <dbReference type="Proteomes" id="UP000008761"/>
    </source>
</evidence>
<dbReference type="AlphaFoldDB" id="J0PZI8"/>
<organism evidence="2 3">
    <name type="scientific">Bartonella alsatica IBS 382</name>
    <dbReference type="NCBI Taxonomy" id="1094551"/>
    <lineage>
        <taxon>Bacteria</taxon>
        <taxon>Pseudomonadati</taxon>
        <taxon>Pseudomonadota</taxon>
        <taxon>Alphaproteobacteria</taxon>
        <taxon>Hyphomicrobiales</taxon>
        <taxon>Bartonellaceae</taxon>
        <taxon>Bartonella</taxon>
    </lineage>
</organism>
<accession>J0PZI8</accession>
<dbReference type="Proteomes" id="UP000008761">
    <property type="component" value="Unassembled WGS sequence"/>
</dbReference>
<dbReference type="STRING" id="1094551.MEC_00199"/>
<dbReference type="PATRIC" id="fig|1094551.3.peg.246"/>